<reference evidence="2" key="1">
    <citation type="submission" date="2020-05" db="EMBL/GenBank/DDBJ databases">
        <authorList>
            <person name="Chiriac C."/>
            <person name="Salcher M."/>
            <person name="Ghai R."/>
            <person name="Kavagutti S V."/>
        </authorList>
    </citation>
    <scope>NUCLEOTIDE SEQUENCE</scope>
</reference>
<evidence type="ECO:0000313" key="2">
    <source>
        <dbReference type="EMBL" id="CAB4669291.1"/>
    </source>
</evidence>
<proteinExistence type="predicted"/>
<sequence length="189" mass="19624">MVGFSRAATLRNLTSPALKAMYNVDVQGLELIPMVGPVIFDIEGEGILVAPVVNACSPRPIHVVIDGALRQVLSKKTRYLGGDIALVEPGYTAAQRAIVLLKHGAAIGLMGQFPSLGHLQAATGATVIPVSVTGAGGKVATDPPRPRSHIGILFEAPIQISPVGDPCALATVQTVGELVRQARADARAR</sequence>
<evidence type="ECO:0000313" key="1">
    <source>
        <dbReference type="EMBL" id="CAB4622299.1"/>
    </source>
</evidence>
<evidence type="ECO:0000313" key="3">
    <source>
        <dbReference type="EMBL" id="CAB4910574.1"/>
    </source>
</evidence>
<accession>A0A6J6M5C0</accession>
<gene>
    <name evidence="1" type="ORF">UFOPK1908_00905</name>
    <name evidence="2" type="ORF">UFOPK2282_00988</name>
    <name evidence="3" type="ORF">UFOPK3576_01086</name>
</gene>
<name>A0A6J6M5C0_9ZZZZ</name>
<dbReference type="EMBL" id="CAEZWR010000113">
    <property type="protein sequence ID" value="CAB4669291.1"/>
    <property type="molecule type" value="Genomic_DNA"/>
</dbReference>
<dbReference type="EMBL" id="CAFBMO010000044">
    <property type="protein sequence ID" value="CAB4910574.1"/>
    <property type="molecule type" value="Genomic_DNA"/>
</dbReference>
<organism evidence="2">
    <name type="scientific">freshwater metagenome</name>
    <dbReference type="NCBI Taxonomy" id="449393"/>
    <lineage>
        <taxon>unclassified sequences</taxon>
        <taxon>metagenomes</taxon>
        <taxon>ecological metagenomes</taxon>
    </lineage>
</organism>
<protein>
    <submittedName>
        <fullName evidence="2">Unannotated protein</fullName>
    </submittedName>
</protein>
<dbReference type="AlphaFoldDB" id="A0A6J6M5C0"/>
<dbReference type="EMBL" id="CAEZVB010000038">
    <property type="protein sequence ID" value="CAB4622299.1"/>
    <property type="molecule type" value="Genomic_DNA"/>
</dbReference>